<evidence type="ECO:0008006" key="3">
    <source>
        <dbReference type="Google" id="ProtNLM"/>
    </source>
</evidence>
<sequence>MLLFSSTALVVQYDAQHQWLYAQWYGHHDDASVRAGCAKLLALVQQTGSTRLLNDSSEAFGEWYAAAEWIGTEFLAQLHQAGVRAIAWINAMDWPTRSCVASSLQRTDLSLATMFEFDQQEEALAWLTAN</sequence>
<evidence type="ECO:0000313" key="1">
    <source>
        <dbReference type="EMBL" id="SHK90685.1"/>
    </source>
</evidence>
<dbReference type="EMBL" id="FRAS01000007">
    <property type="protein sequence ID" value="SHK90685.1"/>
    <property type="molecule type" value="Genomic_DNA"/>
</dbReference>
<proteinExistence type="predicted"/>
<dbReference type="STRING" id="1121959.SAMN02746009_01793"/>
<dbReference type="Pfam" id="PF11964">
    <property type="entry name" value="SpoIIAA-like"/>
    <property type="match status" value="1"/>
</dbReference>
<keyword evidence="2" id="KW-1185">Reference proteome</keyword>
<reference evidence="2" key="1">
    <citation type="submission" date="2016-11" db="EMBL/GenBank/DDBJ databases">
        <authorList>
            <person name="Varghese N."/>
            <person name="Submissions S."/>
        </authorList>
    </citation>
    <scope>NUCLEOTIDE SEQUENCE [LARGE SCALE GENOMIC DNA]</scope>
    <source>
        <strain evidence="2">DSM 18569</strain>
    </source>
</reference>
<dbReference type="AlphaFoldDB" id="A0A1M6WB38"/>
<dbReference type="InterPro" id="IPR021866">
    <property type="entry name" value="SpoIIAA-like"/>
</dbReference>
<protein>
    <recommendedName>
        <fullName evidence="3">SpoIIAA-like</fullName>
    </recommendedName>
</protein>
<accession>A0A1M6WB38</accession>
<gene>
    <name evidence="1" type="ORF">SAMN02746009_01793</name>
</gene>
<evidence type="ECO:0000313" key="2">
    <source>
        <dbReference type="Proteomes" id="UP000183947"/>
    </source>
</evidence>
<organism evidence="1 2">
    <name type="scientific">Hymenobacter psychrotolerans DSM 18569</name>
    <dbReference type="NCBI Taxonomy" id="1121959"/>
    <lineage>
        <taxon>Bacteria</taxon>
        <taxon>Pseudomonadati</taxon>
        <taxon>Bacteroidota</taxon>
        <taxon>Cytophagia</taxon>
        <taxon>Cytophagales</taxon>
        <taxon>Hymenobacteraceae</taxon>
        <taxon>Hymenobacter</taxon>
    </lineage>
</organism>
<name>A0A1M6WB38_9BACT</name>
<dbReference type="OrthoDB" id="893408at2"/>
<dbReference type="Proteomes" id="UP000183947">
    <property type="component" value="Unassembled WGS sequence"/>
</dbReference>
<dbReference type="RefSeq" id="WP_139252189.1">
    <property type="nucleotide sequence ID" value="NZ_FRAS01000007.1"/>
</dbReference>